<dbReference type="EMBL" id="OBQK01000001">
    <property type="protein sequence ID" value="SOC52489.1"/>
    <property type="molecule type" value="Genomic_DNA"/>
</dbReference>
<name>A0A285VEH3_9MICO</name>
<evidence type="ECO:0000313" key="4">
    <source>
        <dbReference type="Proteomes" id="UP000219688"/>
    </source>
</evidence>
<dbReference type="AlphaFoldDB" id="A0A285VEH3"/>
<evidence type="ECO:0000313" key="3">
    <source>
        <dbReference type="EMBL" id="SOC52489.1"/>
    </source>
</evidence>
<evidence type="ECO:0000256" key="1">
    <source>
        <dbReference type="SAM" id="MobiDB-lite"/>
    </source>
</evidence>
<feature type="region of interest" description="Disordered" evidence="1">
    <location>
        <begin position="1"/>
        <end position="31"/>
    </location>
</feature>
<sequence length="371" mass="36906">MTDGPRDQSGDEAAAVDGSHPGGLSSATPPGTVVVLPLHGLPEVREGADLAGLLVDAAGQVGGLRDGDVLVVSSKVVSKARGLREPAGEGREALVLRHARRVVAERRTTTGTTRIVEAEAGPVMAAAGLDASNTGPDGGVLVLPADPDRAAAVLRAEVVALVPGIQRLGLVLSDTAGRPWRAGQTDLALGAAGVGVLDDLRSAVDADGRPLAVTARAVADEIAAAADLVKGKVAQVPAALLRGLDDVVPSADAGASPGARSLVRTGPGDWFALGHREAVRAALGAPPATAAAAAVGVPAAGPEEEPERGARAVRLALLGHEEARVHGSPASGYAVHAQDPVLAGRVAARLEVALVGEEITATVQVIPTPGG</sequence>
<feature type="domain" description="Coenzyme F420:L-glutamate ligase-like" evidence="2">
    <location>
        <begin position="94"/>
        <end position="243"/>
    </location>
</feature>
<proteinExistence type="predicted"/>
<dbReference type="Gene3D" id="3.30.1330.100">
    <property type="entry name" value="CofE-like"/>
    <property type="match status" value="2"/>
</dbReference>
<protein>
    <submittedName>
        <fullName evidence="3">Coenzyme F420-0:L-glutamate ligase / coenzyme F420-1:gamma-L-glutamate ligase</fullName>
    </submittedName>
</protein>
<dbReference type="GO" id="GO:0052618">
    <property type="term" value="F:coenzyme F420-0:L-glutamate ligase activity"/>
    <property type="evidence" value="ECO:0007669"/>
    <property type="project" value="TreeGrafter"/>
</dbReference>
<dbReference type="InterPro" id="IPR002847">
    <property type="entry name" value="F420-0_gamma-glut_ligase-dom"/>
</dbReference>
<dbReference type="Proteomes" id="UP000219688">
    <property type="component" value="Unassembled WGS sequence"/>
</dbReference>
<evidence type="ECO:0000259" key="2">
    <source>
        <dbReference type="Pfam" id="PF01996"/>
    </source>
</evidence>
<accession>A0A285VEH3</accession>
<keyword evidence="3" id="KW-0436">Ligase</keyword>
<dbReference type="PANTHER" id="PTHR47917:SF1">
    <property type="entry name" value="COENZYME F420:L-GLUTAMATE LIGASE"/>
    <property type="match status" value="1"/>
</dbReference>
<dbReference type="Pfam" id="PF01996">
    <property type="entry name" value="F420_ligase"/>
    <property type="match status" value="2"/>
</dbReference>
<dbReference type="PANTHER" id="PTHR47917">
    <property type="match status" value="1"/>
</dbReference>
<dbReference type="SUPFAM" id="SSF144010">
    <property type="entry name" value="CofE-like"/>
    <property type="match status" value="1"/>
</dbReference>
<organism evidence="3 4">
    <name type="scientific">Ornithinimicrobium cerasi</name>
    <dbReference type="NCBI Taxonomy" id="2248773"/>
    <lineage>
        <taxon>Bacteria</taxon>
        <taxon>Bacillati</taxon>
        <taxon>Actinomycetota</taxon>
        <taxon>Actinomycetes</taxon>
        <taxon>Micrococcales</taxon>
        <taxon>Ornithinimicrobiaceae</taxon>
        <taxon>Ornithinimicrobium</taxon>
    </lineage>
</organism>
<keyword evidence="4" id="KW-1185">Reference proteome</keyword>
<reference evidence="4" key="1">
    <citation type="submission" date="2017-08" db="EMBL/GenBank/DDBJ databases">
        <authorList>
            <person name="Varghese N."/>
            <person name="Submissions S."/>
        </authorList>
    </citation>
    <scope>NUCLEOTIDE SEQUENCE [LARGE SCALE GENOMIC DNA]</scope>
    <source>
        <strain evidence="4">USBA17B2</strain>
    </source>
</reference>
<feature type="domain" description="Coenzyme F420:L-glutamate ligase-like" evidence="2">
    <location>
        <begin position="41"/>
        <end position="82"/>
    </location>
</feature>
<gene>
    <name evidence="3" type="ORF">SAMN05421879_101605</name>
</gene>